<reference evidence="2 3" key="1">
    <citation type="submission" date="2014-04" db="EMBL/GenBank/DDBJ databases">
        <authorList>
            <consortium name="DOE Joint Genome Institute"/>
            <person name="Kuo A."/>
            <person name="Kohler A."/>
            <person name="Costa M.D."/>
            <person name="Nagy L.G."/>
            <person name="Floudas D."/>
            <person name="Copeland A."/>
            <person name="Barry K.W."/>
            <person name="Cichocki N."/>
            <person name="Veneault-Fourrey C."/>
            <person name="LaButti K."/>
            <person name="Lindquist E.A."/>
            <person name="Lipzen A."/>
            <person name="Lundell T."/>
            <person name="Morin E."/>
            <person name="Murat C."/>
            <person name="Sun H."/>
            <person name="Tunlid A."/>
            <person name="Henrissat B."/>
            <person name="Grigoriev I.V."/>
            <person name="Hibbett D.S."/>
            <person name="Martin F."/>
            <person name="Nordberg H.P."/>
            <person name="Cantor M.N."/>
            <person name="Hua S.X."/>
        </authorList>
    </citation>
    <scope>NUCLEOTIDE SEQUENCE [LARGE SCALE GENOMIC DNA]</scope>
    <source>
        <strain evidence="2 3">441</strain>
    </source>
</reference>
<proteinExistence type="predicted"/>
<name>A0A0C9ZI23_9AGAM</name>
<protein>
    <submittedName>
        <fullName evidence="2">Uncharacterized protein</fullName>
    </submittedName>
</protein>
<feature type="compositionally biased region" description="Basic and acidic residues" evidence="1">
    <location>
        <begin position="1"/>
        <end position="10"/>
    </location>
</feature>
<dbReference type="STRING" id="765257.A0A0C9ZI23"/>
<dbReference type="OrthoDB" id="2691215at2759"/>
<dbReference type="EMBL" id="KN833743">
    <property type="protein sequence ID" value="KIK22157.1"/>
    <property type="molecule type" value="Genomic_DNA"/>
</dbReference>
<organism evidence="2 3">
    <name type="scientific">Pisolithus microcarpus 441</name>
    <dbReference type="NCBI Taxonomy" id="765257"/>
    <lineage>
        <taxon>Eukaryota</taxon>
        <taxon>Fungi</taxon>
        <taxon>Dikarya</taxon>
        <taxon>Basidiomycota</taxon>
        <taxon>Agaricomycotina</taxon>
        <taxon>Agaricomycetes</taxon>
        <taxon>Agaricomycetidae</taxon>
        <taxon>Boletales</taxon>
        <taxon>Sclerodermatineae</taxon>
        <taxon>Pisolithaceae</taxon>
        <taxon>Pisolithus</taxon>
    </lineage>
</organism>
<evidence type="ECO:0000313" key="2">
    <source>
        <dbReference type="EMBL" id="KIK22157.1"/>
    </source>
</evidence>
<dbReference type="AlphaFoldDB" id="A0A0C9ZI23"/>
<feature type="region of interest" description="Disordered" evidence="1">
    <location>
        <begin position="1"/>
        <end position="44"/>
    </location>
</feature>
<evidence type="ECO:0000256" key="1">
    <source>
        <dbReference type="SAM" id="MobiDB-lite"/>
    </source>
</evidence>
<reference evidence="3" key="2">
    <citation type="submission" date="2015-01" db="EMBL/GenBank/DDBJ databases">
        <title>Evolutionary Origins and Diversification of the Mycorrhizal Mutualists.</title>
        <authorList>
            <consortium name="DOE Joint Genome Institute"/>
            <consortium name="Mycorrhizal Genomics Consortium"/>
            <person name="Kohler A."/>
            <person name="Kuo A."/>
            <person name="Nagy L.G."/>
            <person name="Floudas D."/>
            <person name="Copeland A."/>
            <person name="Barry K.W."/>
            <person name="Cichocki N."/>
            <person name="Veneault-Fourrey C."/>
            <person name="LaButti K."/>
            <person name="Lindquist E.A."/>
            <person name="Lipzen A."/>
            <person name="Lundell T."/>
            <person name="Morin E."/>
            <person name="Murat C."/>
            <person name="Riley R."/>
            <person name="Ohm R."/>
            <person name="Sun H."/>
            <person name="Tunlid A."/>
            <person name="Henrissat B."/>
            <person name="Grigoriev I.V."/>
            <person name="Hibbett D.S."/>
            <person name="Martin F."/>
        </authorList>
    </citation>
    <scope>NUCLEOTIDE SEQUENCE [LARGE SCALE GENOMIC DNA]</scope>
    <source>
        <strain evidence="3">441</strain>
    </source>
</reference>
<accession>A0A0C9ZI23</accession>
<gene>
    <name evidence="2" type="ORF">PISMIDRAFT_23793</name>
</gene>
<dbReference type="Proteomes" id="UP000054018">
    <property type="component" value="Unassembled WGS sequence"/>
</dbReference>
<evidence type="ECO:0000313" key="3">
    <source>
        <dbReference type="Proteomes" id="UP000054018"/>
    </source>
</evidence>
<keyword evidence="3" id="KW-1185">Reference proteome</keyword>
<sequence length="585" mass="65207">MAPRKQKGESAKGGGAKTGESSSKKTKVRDTLLADTRPGSGPQLEKEIEEANAMNEQVKKALLGYARFDILQNCDVLKFGKWNPRQLLPSQVAALGNSFLINGVDRFNYSYAMPLVMDKSSIEEGSYMPTPDAGPNLPELKLRDGLPKDFKITAAGGQHRVAALKDWYAKKKAQLEECIKEQQAILSADAYEARFTIQLAMENLPSTAYPNITDASFRQACYAADVAFKVYFEDVKKLVYNGITSELTPQLSSPQLAVRQSARERQAALSRWMDEKHPLSYNTGILSNLLQAITQPENGKFELTTSVLGKKPTTFIADIMIKQCSRVGNQNQPPFIKGGNFLQVARVAIEEIGKAATRSYGEFVRNLEWVERDRKGARHAGRFITMVSGFIICLFETGSPIGLRIQRGEETSAWWAKHTAKGINAFLLVRLGLASIASASGFRSAKWNKDIIPLNTDRIKERHAEVVRLMRTGGKYGGFDAVRYLAGMNAARILATNHYVTSRTLPMSNMGGSSSKRNTREWEVDDGIEMGPIRENNVDFERTWISRKNGGVENAMKNRESHLHIIHREMEARIAQNSTMQKCMK</sequence>
<dbReference type="HOGENOM" id="CLU_466233_0_0_1"/>